<comment type="caution">
    <text evidence="6">The sequence shown here is derived from an EMBL/GenBank/DDBJ whole genome shotgun (WGS) entry which is preliminary data.</text>
</comment>
<dbReference type="PANTHER" id="PTHR11851:SF49">
    <property type="entry name" value="MITOCHONDRIAL-PROCESSING PEPTIDASE SUBUNIT ALPHA"/>
    <property type="match status" value="1"/>
</dbReference>
<dbReference type="GO" id="GO:0004222">
    <property type="term" value="F:metalloendopeptidase activity"/>
    <property type="evidence" value="ECO:0007669"/>
    <property type="project" value="InterPro"/>
</dbReference>
<evidence type="ECO:0000313" key="9">
    <source>
        <dbReference type="Proteomes" id="UP001209486"/>
    </source>
</evidence>
<dbReference type="SUPFAM" id="SSF63411">
    <property type="entry name" value="LuxS/MPP-like metallohydrolase"/>
    <property type="match status" value="2"/>
</dbReference>
<dbReference type="Pfam" id="PF00675">
    <property type="entry name" value="Peptidase_M16"/>
    <property type="match status" value="1"/>
</dbReference>
<dbReference type="Pfam" id="PF05193">
    <property type="entry name" value="Peptidase_M16_C"/>
    <property type="match status" value="1"/>
</dbReference>
<dbReference type="EMBL" id="VSZY01000012">
    <property type="protein sequence ID" value="MCU9969287.1"/>
    <property type="molecule type" value="Genomic_DNA"/>
</dbReference>
<evidence type="ECO:0000259" key="5">
    <source>
        <dbReference type="Pfam" id="PF05193"/>
    </source>
</evidence>
<gene>
    <name evidence="6" type="ORF">FYZ43_07760</name>
    <name evidence="7" type="ORF">HHJ74_03945</name>
</gene>
<dbReference type="InterPro" id="IPR011765">
    <property type="entry name" value="Pept_M16_N"/>
</dbReference>
<dbReference type="InterPro" id="IPR007863">
    <property type="entry name" value="Peptidase_M16_C"/>
</dbReference>
<dbReference type="InterPro" id="IPR050361">
    <property type="entry name" value="MPP/UQCRC_Complex"/>
</dbReference>
<dbReference type="AlphaFoldDB" id="A0A378PF53"/>
<dbReference type="RefSeq" id="WP_004016482.1">
    <property type="nucleotide sequence ID" value="NZ_CAMPNB010000004.1"/>
</dbReference>
<reference evidence="6 9" key="1">
    <citation type="submission" date="2019-08" db="EMBL/GenBank/DDBJ databases">
        <title>Comparison of rpoB and gyrB Sequences from Mobiluncus Species and Development of a Multiplex PCR Method for Clinical Detection of Mobiluncus curtisii and Mobiluncus mulieris.</title>
        <authorList>
            <person name="Yang L."/>
            <person name="Shen Y."/>
            <person name="Xu G."/>
            <person name="Shu L.-B."/>
            <person name="Hu J."/>
            <person name="Zhang R."/>
            <person name="Wang Y."/>
            <person name="Zhou H.-W."/>
            <person name="Zhang X."/>
        </authorList>
    </citation>
    <scope>NUCLEOTIDE SEQUENCE [LARGE SCALE GENOMIC DNA]</scope>
    <source>
        <strain evidence="6 9">M26</strain>
    </source>
</reference>
<dbReference type="InterPro" id="IPR011249">
    <property type="entry name" value="Metalloenz_LuxS/M16"/>
</dbReference>
<feature type="domain" description="Peptidase M16 N-terminal" evidence="4">
    <location>
        <begin position="69"/>
        <end position="216"/>
    </location>
</feature>
<protein>
    <submittedName>
        <fullName evidence="6">Insulinase family protein</fullName>
    </submittedName>
</protein>
<sequence>MTSYTPDTSNTPDTAASRNAQTLAAPMRDPHPQGLDGETLPAVAAGEPGSELSLKNGAIRRSILPGGIRVITEKMPGVYSATLGLWVPRGSRDETPSAMGATHFLEHLLFKGTPSRCAKEIAQVFDQIGGHANASTGKETTHYYATVIGEELPLALDCMLDMFRCASLDEKAFELERGVILEELAMDLDDGAERAHDALAAQLFANHPLGRPVGGTIETVRAATLDEVKAHYVAGYTPDQLVVSVAGDVNHDQVCEQILKAMQNPGNSQWEHFDETTAARNLSQQISAPISGKTLMKPGKYTEEGNFEQAYLVLGGPGIPCGDYRELTLQVMRAILGAGMSSRLFQHIREDRGLAYNTYAFNAAYRETGIFGLAASCNPQNAAEVMRLMREELELIGSEPVTEEELRRAKGQLRGSTLLVMERTSARADHLAHAEIKYGKFIPVEQRMELAQRVTAADILDLARELAENAQVEVSVRPA</sequence>
<evidence type="ECO:0000313" key="8">
    <source>
        <dbReference type="Proteomes" id="UP000582487"/>
    </source>
</evidence>
<evidence type="ECO:0000313" key="6">
    <source>
        <dbReference type="EMBL" id="MCU9969287.1"/>
    </source>
</evidence>
<dbReference type="InterPro" id="IPR001431">
    <property type="entry name" value="Pept_M16_Zn_BS"/>
</dbReference>
<dbReference type="Proteomes" id="UP000582487">
    <property type="component" value="Unassembled WGS sequence"/>
</dbReference>
<evidence type="ECO:0000256" key="2">
    <source>
        <dbReference type="RuleBase" id="RU004447"/>
    </source>
</evidence>
<dbReference type="Gene3D" id="3.30.830.10">
    <property type="entry name" value="Metalloenzyme, LuxS/M16 peptidase-like"/>
    <property type="match status" value="2"/>
</dbReference>
<evidence type="ECO:0000313" key="7">
    <source>
        <dbReference type="EMBL" id="NMW92855.1"/>
    </source>
</evidence>
<proteinExistence type="inferred from homology"/>
<dbReference type="PANTHER" id="PTHR11851">
    <property type="entry name" value="METALLOPROTEASE"/>
    <property type="match status" value="1"/>
</dbReference>
<accession>A0A378PF53</accession>
<name>A0A378PF53_9ACTO</name>
<dbReference type="Proteomes" id="UP001209486">
    <property type="component" value="Unassembled WGS sequence"/>
</dbReference>
<evidence type="ECO:0000256" key="1">
    <source>
        <dbReference type="ARBA" id="ARBA00007261"/>
    </source>
</evidence>
<comment type="similarity">
    <text evidence="1 2">Belongs to the peptidase M16 family.</text>
</comment>
<reference evidence="7 8" key="2">
    <citation type="submission" date="2020-04" db="EMBL/GenBank/DDBJ databases">
        <title>Antimicrobial susceptibility and clonality of vaginal-derived multi-drug resistant Mobiluncus isolates in China.</title>
        <authorList>
            <person name="Zhang X."/>
        </authorList>
    </citation>
    <scope>NUCLEOTIDE SEQUENCE [LARGE SCALE GENOMIC DNA]</scope>
    <source>
        <strain evidence="7 8">7</strain>
    </source>
</reference>
<dbReference type="GO" id="GO:0006508">
    <property type="term" value="P:proteolysis"/>
    <property type="evidence" value="ECO:0007669"/>
    <property type="project" value="InterPro"/>
</dbReference>
<evidence type="ECO:0000256" key="3">
    <source>
        <dbReference type="SAM" id="MobiDB-lite"/>
    </source>
</evidence>
<feature type="region of interest" description="Disordered" evidence="3">
    <location>
        <begin position="25"/>
        <end position="50"/>
    </location>
</feature>
<organism evidence="6 9">
    <name type="scientific">Mobiluncus mulieris</name>
    <dbReference type="NCBI Taxonomy" id="2052"/>
    <lineage>
        <taxon>Bacteria</taxon>
        <taxon>Bacillati</taxon>
        <taxon>Actinomycetota</taxon>
        <taxon>Actinomycetes</taxon>
        <taxon>Actinomycetales</taxon>
        <taxon>Actinomycetaceae</taxon>
        <taxon>Mobiluncus</taxon>
    </lineage>
</organism>
<dbReference type="GO" id="GO:0046872">
    <property type="term" value="F:metal ion binding"/>
    <property type="evidence" value="ECO:0007669"/>
    <property type="project" value="InterPro"/>
</dbReference>
<evidence type="ECO:0000259" key="4">
    <source>
        <dbReference type="Pfam" id="PF00675"/>
    </source>
</evidence>
<feature type="domain" description="Peptidase M16 C-terminal" evidence="5">
    <location>
        <begin position="223"/>
        <end position="413"/>
    </location>
</feature>
<dbReference type="EMBL" id="JABCUV010000003">
    <property type="protein sequence ID" value="NMW92855.1"/>
    <property type="molecule type" value="Genomic_DNA"/>
</dbReference>
<dbReference type="PROSITE" id="PS00143">
    <property type="entry name" value="INSULINASE"/>
    <property type="match status" value="1"/>
</dbReference>